<reference evidence="2" key="1">
    <citation type="journal article" date="2022" name="Mol. Ecol. Resour.">
        <title>The genomes of chicory, endive, great burdock and yacon provide insights into Asteraceae palaeo-polyploidization history and plant inulin production.</title>
        <authorList>
            <person name="Fan W."/>
            <person name="Wang S."/>
            <person name="Wang H."/>
            <person name="Wang A."/>
            <person name="Jiang F."/>
            <person name="Liu H."/>
            <person name="Zhao H."/>
            <person name="Xu D."/>
            <person name="Zhang Y."/>
        </authorList>
    </citation>
    <scope>NUCLEOTIDE SEQUENCE [LARGE SCALE GENOMIC DNA]</scope>
    <source>
        <strain evidence="2">cv. Yunnan</strain>
    </source>
</reference>
<dbReference type="EMBL" id="CM042021">
    <property type="protein sequence ID" value="KAI3817688.1"/>
    <property type="molecule type" value="Genomic_DNA"/>
</dbReference>
<name>A0ACB9JB46_9ASTR</name>
<sequence length="91" mass="10110">MEQSTMMPTALLFLLDMSFLEQCYLFAVDEELVYVVGSFLSANVAGGGVVLDSCSWGDEEEEAFVEGGEEIQGDALIPVEELRLVKRKKER</sequence>
<comment type="caution">
    <text evidence="1">The sequence shown here is derived from an EMBL/GenBank/DDBJ whole genome shotgun (WGS) entry which is preliminary data.</text>
</comment>
<accession>A0ACB9JB46</accession>
<proteinExistence type="predicted"/>
<gene>
    <name evidence="1" type="ORF">L1987_11485</name>
</gene>
<reference evidence="1 2" key="2">
    <citation type="journal article" date="2022" name="Mol. Ecol. Resour.">
        <title>The genomes of chicory, endive, great burdock and yacon provide insights into Asteraceae paleo-polyploidization history and plant inulin production.</title>
        <authorList>
            <person name="Fan W."/>
            <person name="Wang S."/>
            <person name="Wang H."/>
            <person name="Wang A."/>
            <person name="Jiang F."/>
            <person name="Liu H."/>
            <person name="Zhao H."/>
            <person name="Xu D."/>
            <person name="Zhang Y."/>
        </authorList>
    </citation>
    <scope>NUCLEOTIDE SEQUENCE [LARGE SCALE GENOMIC DNA]</scope>
    <source>
        <strain evidence="2">cv. Yunnan</strain>
        <tissue evidence="1">Leaves</tissue>
    </source>
</reference>
<keyword evidence="2" id="KW-1185">Reference proteome</keyword>
<dbReference type="Proteomes" id="UP001056120">
    <property type="component" value="Linkage Group LG04"/>
</dbReference>
<evidence type="ECO:0000313" key="1">
    <source>
        <dbReference type="EMBL" id="KAI3817688.1"/>
    </source>
</evidence>
<organism evidence="1 2">
    <name type="scientific">Smallanthus sonchifolius</name>
    <dbReference type="NCBI Taxonomy" id="185202"/>
    <lineage>
        <taxon>Eukaryota</taxon>
        <taxon>Viridiplantae</taxon>
        <taxon>Streptophyta</taxon>
        <taxon>Embryophyta</taxon>
        <taxon>Tracheophyta</taxon>
        <taxon>Spermatophyta</taxon>
        <taxon>Magnoliopsida</taxon>
        <taxon>eudicotyledons</taxon>
        <taxon>Gunneridae</taxon>
        <taxon>Pentapetalae</taxon>
        <taxon>asterids</taxon>
        <taxon>campanulids</taxon>
        <taxon>Asterales</taxon>
        <taxon>Asteraceae</taxon>
        <taxon>Asteroideae</taxon>
        <taxon>Heliantheae alliance</taxon>
        <taxon>Millerieae</taxon>
        <taxon>Smallanthus</taxon>
    </lineage>
</organism>
<protein>
    <submittedName>
        <fullName evidence="1">Uncharacterized protein</fullName>
    </submittedName>
</protein>
<evidence type="ECO:0000313" key="2">
    <source>
        <dbReference type="Proteomes" id="UP001056120"/>
    </source>
</evidence>